<reference evidence="3" key="1">
    <citation type="submission" date="2021-02" db="EMBL/GenBank/DDBJ databases">
        <authorList>
            <person name="Dougan E. K."/>
            <person name="Rhodes N."/>
            <person name="Thang M."/>
            <person name="Chan C."/>
        </authorList>
    </citation>
    <scope>NUCLEOTIDE SEQUENCE</scope>
</reference>
<dbReference type="GO" id="GO:0009982">
    <property type="term" value="F:pseudouridine synthase activity"/>
    <property type="evidence" value="ECO:0007669"/>
    <property type="project" value="InterPro"/>
</dbReference>
<dbReference type="PANTHER" id="PTHR21600">
    <property type="entry name" value="MITOCHONDRIAL RNA PSEUDOURIDINE SYNTHASE"/>
    <property type="match status" value="1"/>
</dbReference>
<dbReference type="Proteomes" id="UP000626109">
    <property type="component" value="Unassembled WGS sequence"/>
</dbReference>
<dbReference type="InterPro" id="IPR020103">
    <property type="entry name" value="PsdUridine_synth_cat_dom_sf"/>
</dbReference>
<gene>
    <name evidence="3" type="ORF">PGLA2088_LOCUS35588</name>
</gene>
<comment type="similarity">
    <text evidence="1">Belongs to the pseudouridine synthase RluA family.</text>
</comment>
<dbReference type="EMBL" id="CAJNNW010031872">
    <property type="protein sequence ID" value="CAE8709702.1"/>
    <property type="molecule type" value="Genomic_DNA"/>
</dbReference>
<dbReference type="InterPro" id="IPR006224">
    <property type="entry name" value="PsdUridine_synth_RluA-like_CS"/>
</dbReference>
<dbReference type="InterPro" id="IPR006145">
    <property type="entry name" value="PsdUridine_synth_RsuA/RluA"/>
</dbReference>
<organism evidence="3 4">
    <name type="scientific">Polarella glacialis</name>
    <name type="common">Dinoflagellate</name>
    <dbReference type="NCBI Taxonomy" id="89957"/>
    <lineage>
        <taxon>Eukaryota</taxon>
        <taxon>Sar</taxon>
        <taxon>Alveolata</taxon>
        <taxon>Dinophyceae</taxon>
        <taxon>Suessiales</taxon>
        <taxon>Suessiaceae</taxon>
        <taxon>Polarella</taxon>
    </lineage>
</organism>
<evidence type="ECO:0000256" key="1">
    <source>
        <dbReference type="ARBA" id="ARBA00010876"/>
    </source>
</evidence>
<proteinExistence type="inferred from homology"/>
<sequence>MPQGPSTVARSFASAAAADIAATTAACRQAKAEISKDDFALQALANIAQSCASTRSEEMPPTVAAAEAAAPGLSAESTAVTGLAVPQQRGRQWAQQDAELLQATNALVQAAAEFELPAGEVEGLALAAHAALRSRADQLDATPTTTTTKTTTAATAITATTTATTTAATATTTATTATTIATAAERPAPAAAATDRATPVEATPRILVDSKDVCVLWKPPGWAVTMDGDDGGEEEDQEQLENNELGVSQEAGVEDPRAATEFAGGRQPPRRLWRWVVEQLGPGCSIARNAAVCHGIVHRLDTDTSGALLVAKTYRGYFQARLQFAGRSVLKAYVCVCCGWLPTEPRLLDSKLLRQRSERDDCWITVVAREEAATGTASAPSVPQLWLSASTEVRHVEHLLGPGGERLSLVRIVLHTGRTHQIRAHLSAEGHPLAGDTLYGRATDWLSWCPRLCLHARRLAVGGGIAGERIDVEVPLPDDLKAVLRLLTPQSERGRTELDRLLLDPSGY</sequence>
<comment type="caution">
    <text evidence="3">The sequence shown here is derived from an EMBL/GenBank/DDBJ whole genome shotgun (WGS) entry which is preliminary data.</text>
</comment>
<dbReference type="PROSITE" id="PS01129">
    <property type="entry name" value="PSI_RLU"/>
    <property type="match status" value="1"/>
</dbReference>
<protein>
    <recommendedName>
        <fullName evidence="2">Pseudouridine synthase RsuA/RluA-like domain-containing protein</fullName>
    </recommendedName>
</protein>
<name>A0A813KNZ6_POLGL</name>
<evidence type="ECO:0000259" key="2">
    <source>
        <dbReference type="Pfam" id="PF00849"/>
    </source>
</evidence>
<evidence type="ECO:0000313" key="3">
    <source>
        <dbReference type="EMBL" id="CAE8709702.1"/>
    </source>
</evidence>
<dbReference type="CDD" id="cd02869">
    <property type="entry name" value="PseudoU_synth_RluA_like"/>
    <property type="match status" value="1"/>
</dbReference>
<dbReference type="AlphaFoldDB" id="A0A813KNZ6"/>
<dbReference type="SUPFAM" id="SSF55120">
    <property type="entry name" value="Pseudouridine synthase"/>
    <property type="match status" value="1"/>
</dbReference>
<feature type="domain" description="Pseudouridine synthase RsuA/RluA-like" evidence="2">
    <location>
        <begin position="295"/>
        <end position="428"/>
    </location>
</feature>
<evidence type="ECO:0000313" key="4">
    <source>
        <dbReference type="Proteomes" id="UP000626109"/>
    </source>
</evidence>
<dbReference type="GO" id="GO:0000455">
    <property type="term" value="P:enzyme-directed rRNA pseudouridine synthesis"/>
    <property type="evidence" value="ECO:0007669"/>
    <property type="project" value="TreeGrafter"/>
</dbReference>
<accession>A0A813KNZ6</accession>
<dbReference type="PANTHER" id="PTHR21600:SF87">
    <property type="entry name" value="RNA PSEUDOURIDYLATE SYNTHASE DOMAIN-CONTAINING PROTEIN 1"/>
    <property type="match status" value="1"/>
</dbReference>
<dbReference type="Pfam" id="PF00849">
    <property type="entry name" value="PseudoU_synth_2"/>
    <property type="match status" value="1"/>
</dbReference>
<dbReference type="GO" id="GO:0003723">
    <property type="term" value="F:RNA binding"/>
    <property type="evidence" value="ECO:0007669"/>
    <property type="project" value="InterPro"/>
</dbReference>
<dbReference type="InterPro" id="IPR050188">
    <property type="entry name" value="RluA_PseudoU_synthase"/>
</dbReference>
<dbReference type="Gene3D" id="3.30.2350.10">
    <property type="entry name" value="Pseudouridine synthase"/>
    <property type="match status" value="1"/>
</dbReference>